<proteinExistence type="predicted"/>
<dbReference type="InterPro" id="IPR025341">
    <property type="entry name" value="DUF4247"/>
</dbReference>
<keyword evidence="1" id="KW-0732">Signal</keyword>
<dbReference type="RefSeq" id="WP_345614808.1">
    <property type="nucleotide sequence ID" value="NZ_BAABJV010000011.1"/>
</dbReference>
<name>A0ABP9AT68_9ACTN</name>
<gene>
    <name evidence="2" type="ORF">GCM10023329_40280</name>
</gene>
<comment type="caution">
    <text evidence="2">The sequence shown here is derived from an EMBL/GenBank/DDBJ whole genome shotgun (WGS) entry which is preliminary data.</text>
</comment>
<evidence type="ECO:0000313" key="3">
    <source>
        <dbReference type="Proteomes" id="UP001501147"/>
    </source>
</evidence>
<feature type="chain" id="PRO_5046618022" evidence="1">
    <location>
        <begin position="27"/>
        <end position="150"/>
    </location>
</feature>
<dbReference type="PROSITE" id="PS51257">
    <property type="entry name" value="PROKAR_LIPOPROTEIN"/>
    <property type="match status" value="1"/>
</dbReference>
<evidence type="ECO:0000313" key="2">
    <source>
        <dbReference type="EMBL" id="GAA4785592.1"/>
    </source>
</evidence>
<dbReference type="Pfam" id="PF14042">
    <property type="entry name" value="DUF4247"/>
    <property type="match status" value="1"/>
</dbReference>
<reference evidence="3" key="1">
    <citation type="journal article" date="2019" name="Int. J. Syst. Evol. Microbiol.">
        <title>The Global Catalogue of Microorganisms (GCM) 10K type strain sequencing project: providing services to taxonomists for standard genome sequencing and annotation.</title>
        <authorList>
            <consortium name="The Broad Institute Genomics Platform"/>
            <consortium name="The Broad Institute Genome Sequencing Center for Infectious Disease"/>
            <person name="Wu L."/>
            <person name="Ma J."/>
        </authorList>
    </citation>
    <scope>NUCLEOTIDE SEQUENCE [LARGE SCALE GENOMIC DNA]</scope>
    <source>
        <strain evidence="3">JCM 18324</strain>
    </source>
</reference>
<organism evidence="2 3">
    <name type="scientific">Streptomyces sanyensis</name>
    <dbReference type="NCBI Taxonomy" id="568869"/>
    <lineage>
        <taxon>Bacteria</taxon>
        <taxon>Bacillati</taxon>
        <taxon>Actinomycetota</taxon>
        <taxon>Actinomycetes</taxon>
        <taxon>Kitasatosporales</taxon>
        <taxon>Streptomycetaceae</taxon>
        <taxon>Streptomyces</taxon>
    </lineage>
</organism>
<dbReference type="EMBL" id="BAABJV010000011">
    <property type="protein sequence ID" value="GAA4785592.1"/>
    <property type="molecule type" value="Genomic_DNA"/>
</dbReference>
<keyword evidence="3" id="KW-1185">Reference proteome</keyword>
<evidence type="ECO:0000256" key="1">
    <source>
        <dbReference type="SAM" id="SignalP"/>
    </source>
</evidence>
<sequence>MRTARTTGTPTARTAGAALLATALLAGCGSGGNEGNAAPSSWIRQEYRLAGTGGGYVDALDPVGAVAREIDANTRAVDRLSVPADSGAQGAELLRYRNDIVAVTPLAGGGSRIEIDDYRTGYHRWRPRVGSVWPNPDSASFRGGGPGSGK</sequence>
<feature type="signal peptide" evidence="1">
    <location>
        <begin position="1"/>
        <end position="26"/>
    </location>
</feature>
<accession>A0ABP9AT68</accession>
<dbReference type="Proteomes" id="UP001501147">
    <property type="component" value="Unassembled WGS sequence"/>
</dbReference>
<protein>
    <submittedName>
        <fullName evidence="2">DUF4247 domain-containing protein</fullName>
    </submittedName>
</protein>